<dbReference type="Pfam" id="PF03446">
    <property type="entry name" value="NAD_binding_2"/>
    <property type="match status" value="1"/>
</dbReference>
<dbReference type="GO" id="GO:0006574">
    <property type="term" value="P:L-valine catabolic process"/>
    <property type="evidence" value="ECO:0007669"/>
    <property type="project" value="UniProtKB-UniPathway"/>
</dbReference>
<keyword evidence="3 6" id="KW-0560">Oxidoreductase</keyword>
<evidence type="ECO:0000256" key="2">
    <source>
        <dbReference type="ARBA" id="ARBA00022456"/>
    </source>
</evidence>
<dbReference type="HOGENOM" id="CLU_035117_6_0_6"/>
<name>Q2SP85_HAHCH</name>
<feature type="domain" description="6-phosphogluconate dehydrogenase NADP-binding" evidence="7">
    <location>
        <begin position="3"/>
        <end position="162"/>
    </location>
</feature>
<evidence type="ECO:0000313" key="9">
    <source>
        <dbReference type="EMBL" id="ABC27539.1"/>
    </source>
</evidence>
<dbReference type="PROSITE" id="PS00895">
    <property type="entry name" value="3_HYDROXYISOBUT_DH"/>
    <property type="match status" value="1"/>
</dbReference>
<dbReference type="InterPro" id="IPR006115">
    <property type="entry name" value="6PGDH_NADP-bd"/>
</dbReference>
<feature type="active site" evidence="5">
    <location>
        <position position="171"/>
    </location>
</feature>
<dbReference type="EC" id="1.1.1.31" evidence="6"/>
<protein>
    <recommendedName>
        <fullName evidence="6">3-hydroxyisobutyrate dehydrogenase</fullName>
        <shortName evidence="6">HIBADH</shortName>
        <ecNumber evidence="6">1.1.1.31</ecNumber>
    </recommendedName>
</protein>
<dbReference type="eggNOG" id="COG2084">
    <property type="taxonomic scope" value="Bacteria"/>
</dbReference>
<evidence type="ECO:0000259" key="7">
    <source>
        <dbReference type="Pfam" id="PF03446"/>
    </source>
</evidence>
<comment type="catalytic activity">
    <reaction evidence="6">
        <text>3-hydroxy-2-methylpropanoate + NAD(+) = 2-methyl-3-oxopropanoate + NADH + H(+)</text>
        <dbReference type="Rhea" id="RHEA:17681"/>
        <dbReference type="ChEBI" id="CHEBI:11805"/>
        <dbReference type="ChEBI" id="CHEBI:15378"/>
        <dbReference type="ChEBI" id="CHEBI:57540"/>
        <dbReference type="ChEBI" id="CHEBI:57700"/>
        <dbReference type="ChEBI" id="CHEBI:57945"/>
        <dbReference type="EC" id="1.1.1.31"/>
    </reaction>
</comment>
<evidence type="ECO:0000256" key="5">
    <source>
        <dbReference type="PIRSR" id="PIRSR000103-1"/>
    </source>
</evidence>
<reference evidence="9 10" key="1">
    <citation type="journal article" date="2005" name="Nucleic Acids Res.">
        <title>Genomic blueprint of Hahella chejuensis, a marine microbe producing an algicidal agent.</title>
        <authorList>
            <person name="Jeong H."/>
            <person name="Yim J.H."/>
            <person name="Lee C."/>
            <person name="Choi S.-H."/>
            <person name="Park Y.K."/>
            <person name="Yoon S.H."/>
            <person name="Hur C.-G."/>
            <person name="Kang H.-Y."/>
            <person name="Kim D."/>
            <person name="Lee H.H."/>
            <person name="Park K.H."/>
            <person name="Park S.-H."/>
            <person name="Park H.-S."/>
            <person name="Lee H.K."/>
            <person name="Oh T.K."/>
            <person name="Kim J.F."/>
        </authorList>
    </citation>
    <scope>NUCLEOTIDE SEQUENCE [LARGE SCALE GENOMIC DNA]</scope>
    <source>
        <strain evidence="9 10">KCTC 2396</strain>
    </source>
</reference>
<dbReference type="GO" id="GO:0008442">
    <property type="term" value="F:3-hydroxyisobutyrate dehydrogenase activity"/>
    <property type="evidence" value="ECO:0007669"/>
    <property type="project" value="UniProtKB-EC"/>
</dbReference>
<dbReference type="InterPro" id="IPR013328">
    <property type="entry name" value="6PGD_dom2"/>
</dbReference>
<dbReference type="InterPro" id="IPR036291">
    <property type="entry name" value="NAD(P)-bd_dom_sf"/>
</dbReference>
<evidence type="ECO:0000256" key="3">
    <source>
        <dbReference type="ARBA" id="ARBA00023002"/>
    </source>
</evidence>
<dbReference type="UniPathway" id="UPA00362"/>
<sequence>MKTIGFIGLGHMGGPMAHNLLKAGFELRVFDLVKDAVSAAEKAGATACSSALEAAHGVDAVVTMLPASEHSEAVYLGENGLLNQLSERPLLIDCSTIAPETSRRIAAEASKKGFAMLDAPVSGGTAGATAGTLTFIIGGAPQDLEKAQPILSAMGKNLFHAGDHGAGQAAKICNNMLLAVHMIGTAEALQLGVNLGLDPKVLSDIMLKSSGRNWSLELYNPYPGVMENAPAGREYEGGFAVNLMNKDLGLALEAAIQSRSSTPMGGLAKSLYQAHSKQGSGLLDFSSIQKLFADKT</sequence>
<dbReference type="Pfam" id="PF14833">
    <property type="entry name" value="NAD_binding_11"/>
    <property type="match status" value="1"/>
</dbReference>
<dbReference type="Gene3D" id="3.40.50.720">
    <property type="entry name" value="NAD(P)-binding Rossmann-like Domain"/>
    <property type="match status" value="1"/>
</dbReference>
<comment type="pathway">
    <text evidence="6">Amino-acid degradation; L-valine degradation.</text>
</comment>
<dbReference type="FunFam" id="1.10.1040.10:FF:000006">
    <property type="entry name" value="3-hydroxyisobutyrate dehydrogenase"/>
    <property type="match status" value="1"/>
</dbReference>
<dbReference type="Proteomes" id="UP000000238">
    <property type="component" value="Chromosome"/>
</dbReference>
<dbReference type="PANTHER" id="PTHR22981">
    <property type="entry name" value="3-HYDROXYISOBUTYRATE DEHYDROGENASE-RELATED"/>
    <property type="match status" value="1"/>
</dbReference>
<dbReference type="NCBIfam" id="TIGR01692">
    <property type="entry name" value="HIBADH"/>
    <property type="match status" value="1"/>
</dbReference>
<dbReference type="GO" id="GO:0050661">
    <property type="term" value="F:NADP binding"/>
    <property type="evidence" value="ECO:0007669"/>
    <property type="project" value="InterPro"/>
</dbReference>
<dbReference type="InterPro" id="IPR011548">
    <property type="entry name" value="HIBADH"/>
</dbReference>
<keyword evidence="2 6" id="KW-0101">Branched-chain amino acid catabolism</keyword>
<feature type="domain" description="3-hydroxyisobutyrate dehydrogenase-like NAD-binding" evidence="8">
    <location>
        <begin position="165"/>
        <end position="291"/>
    </location>
</feature>
<dbReference type="PANTHER" id="PTHR22981:SF7">
    <property type="entry name" value="3-HYDROXYISOBUTYRATE DEHYDROGENASE, MITOCHONDRIAL"/>
    <property type="match status" value="1"/>
</dbReference>
<evidence type="ECO:0000313" key="10">
    <source>
        <dbReference type="Proteomes" id="UP000000238"/>
    </source>
</evidence>
<proteinExistence type="inferred from homology"/>
<dbReference type="Gene3D" id="1.10.1040.10">
    <property type="entry name" value="N-(1-d-carboxylethyl)-l-norvaline Dehydrogenase, domain 2"/>
    <property type="match status" value="1"/>
</dbReference>
<dbReference type="InterPro" id="IPR002204">
    <property type="entry name" value="3-OH-isobutyrate_DH-rel_CS"/>
</dbReference>
<keyword evidence="10" id="KW-1185">Reference proteome</keyword>
<dbReference type="OrthoDB" id="9786703at2"/>
<dbReference type="SUPFAM" id="SSF51735">
    <property type="entry name" value="NAD(P)-binding Rossmann-fold domains"/>
    <property type="match status" value="1"/>
</dbReference>
<keyword evidence="4 6" id="KW-0520">NAD</keyword>
<evidence type="ECO:0000256" key="1">
    <source>
        <dbReference type="ARBA" id="ARBA00009080"/>
    </source>
</evidence>
<comment type="similarity">
    <text evidence="1 6">Belongs to the HIBADH-related family.</text>
</comment>
<dbReference type="AlphaFoldDB" id="Q2SP85"/>
<dbReference type="InterPro" id="IPR029154">
    <property type="entry name" value="HIBADH-like_NADP-bd"/>
</dbReference>
<dbReference type="PIRSF" id="PIRSF000103">
    <property type="entry name" value="HIBADH"/>
    <property type="match status" value="1"/>
</dbReference>
<dbReference type="SUPFAM" id="SSF48179">
    <property type="entry name" value="6-phosphogluconate dehydrogenase C-terminal domain-like"/>
    <property type="match status" value="1"/>
</dbReference>
<dbReference type="KEGG" id="hch:HCH_00638"/>
<accession>Q2SP85</accession>
<evidence type="ECO:0000256" key="4">
    <source>
        <dbReference type="ARBA" id="ARBA00023027"/>
    </source>
</evidence>
<dbReference type="STRING" id="349521.HCH_00638"/>
<organism evidence="9 10">
    <name type="scientific">Hahella chejuensis (strain KCTC 2396)</name>
    <dbReference type="NCBI Taxonomy" id="349521"/>
    <lineage>
        <taxon>Bacteria</taxon>
        <taxon>Pseudomonadati</taxon>
        <taxon>Pseudomonadota</taxon>
        <taxon>Gammaproteobacteria</taxon>
        <taxon>Oceanospirillales</taxon>
        <taxon>Hahellaceae</taxon>
        <taxon>Hahella</taxon>
    </lineage>
</organism>
<dbReference type="InterPro" id="IPR008927">
    <property type="entry name" value="6-PGluconate_DH-like_C_sf"/>
</dbReference>
<dbReference type="GO" id="GO:0051287">
    <property type="term" value="F:NAD binding"/>
    <property type="evidence" value="ECO:0007669"/>
    <property type="project" value="InterPro"/>
</dbReference>
<dbReference type="EMBL" id="CP000155">
    <property type="protein sequence ID" value="ABC27539.1"/>
    <property type="molecule type" value="Genomic_DNA"/>
</dbReference>
<evidence type="ECO:0000256" key="6">
    <source>
        <dbReference type="RuleBase" id="RU910714"/>
    </source>
</evidence>
<dbReference type="RefSeq" id="WP_011394616.1">
    <property type="nucleotide sequence ID" value="NC_007645.1"/>
</dbReference>
<dbReference type="InterPro" id="IPR015815">
    <property type="entry name" value="HIBADH-related"/>
</dbReference>
<gene>
    <name evidence="9" type="primary">mmsB</name>
    <name evidence="9" type="ordered locus">HCH_00638</name>
</gene>
<evidence type="ECO:0000259" key="8">
    <source>
        <dbReference type="Pfam" id="PF14833"/>
    </source>
</evidence>